<accession>L7JWC9</accession>
<dbReference type="VEuPathDB" id="MicrosporidiaDB:THOM_1986"/>
<evidence type="ECO:0000313" key="1">
    <source>
        <dbReference type="EMBL" id="ELQ75057.1"/>
    </source>
</evidence>
<name>L7JWC9_TRAHO</name>
<proteinExistence type="predicted"/>
<reference evidence="1 2" key="1">
    <citation type="journal article" date="2012" name="PLoS Pathog.">
        <title>The genome of the obligate intracellular parasite Trachipleistophora hominis: new insights into microsporidian genome dynamics and reductive evolution.</title>
        <authorList>
            <person name="Heinz E."/>
            <person name="Williams T.A."/>
            <person name="Nakjang S."/>
            <person name="Noel C.J."/>
            <person name="Swan D.C."/>
            <person name="Goldberg A.V."/>
            <person name="Harris S.R."/>
            <person name="Weinmaier T."/>
            <person name="Markert S."/>
            <person name="Becher D."/>
            <person name="Bernhardt J."/>
            <person name="Dagan T."/>
            <person name="Hacker C."/>
            <person name="Lucocq J.M."/>
            <person name="Schweder T."/>
            <person name="Rattei T."/>
            <person name="Hall N."/>
            <person name="Hirt R.P."/>
            <person name="Embley T.M."/>
        </authorList>
    </citation>
    <scope>NUCLEOTIDE SEQUENCE [LARGE SCALE GENOMIC DNA]</scope>
</reference>
<dbReference type="EMBL" id="JH993996">
    <property type="protein sequence ID" value="ELQ75057.1"/>
    <property type="molecule type" value="Genomic_DNA"/>
</dbReference>
<organism evidence="1 2">
    <name type="scientific">Trachipleistophora hominis</name>
    <name type="common">Microsporidian parasite</name>
    <dbReference type="NCBI Taxonomy" id="72359"/>
    <lineage>
        <taxon>Eukaryota</taxon>
        <taxon>Fungi</taxon>
        <taxon>Fungi incertae sedis</taxon>
        <taxon>Microsporidia</taxon>
        <taxon>Pleistophoridae</taxon>
        <taxon>Trachipleistophora</taxon>
    </lineage>
</organism>
<gene>
    <name evidence="1" type="ORF">THOM_1986</name>
</gene>
<evidence type="ECO:0000313" key="2">
    <source>
        <dbReference type="Proteomes" id="UP000011185"/>
    </source>
</evidence>
<protein>
    <submittedName>
        <fullName evidence="1">Uncharacterized protein</fullName>
    </submittedName>
</protein>
<sequence length="303" mass="35623">MRNGYTCGTRTNKFNDSYVCVYWRNCSLCYENNYLPINSYSMTIFNHDLTRNRDSISSLQRPKYELITTLISNLNSLEKRKKFVFSGETNLISNLKILPDNLMPDDLSIEMYSIQSTVFVLNMLNANHLKRLVLIVRPESIISNMFNELYYYFQALETLEIRAYDFKLDFVYSVFLRCFTKCGVKVLSITCQSPHESFGTVISQFLSLETLKLFIREIYTYNFKQLLSNDKFSNSLFRLCISLEIDENGYIPFLNPFINLEELNIRVEKTRNDNNGNFCTLNLPSKNRTFQQSSIVCLPYYLR</sequence>
<keyword evidence="2" id="KW-1185">Reference proteome</keyword>
<dbReference type="Proteomes" id="UP000011185">
    <property type="component" value="Unassembled WGS sequence"/>
</dbReference>
<dbReference type="HOGENOM" id="CLU_918849_0_0_1"/>
<dbReference type="InParanoid" id="L7JWC9"/>
<dbReference type="AlphaFoldDB" id="L7JWC9"/>